<organism evidence="1 2">
    <name type="scientific">Diphasiastrum complanatum</name>
    <name type="common">Issler's clubmoss</name>
    <name type="synonym">Lycopodium complanatum</name>
    <dbReference type="NCBI Taxonomy" id="34168"/>
    <lineage>
        <taxon>Eukaryota</taxon>
        <taxon>Viridiplantae</taxon>
        <taxon>Streptophyta</taxon>
        <taxon>Embryophyta</taxon>
        <taxon>Tracheophyta</taxon>
        <taxon>Lycopodiopsida</taxon>
        <taxon>Lycopodiales</taxon>
        <taxon>Lycopodiaceae</taxon>
        <taxon>Lycopodioideae</taxon>
        <taxon>Diphasiastrum</taxon>
    </lineage>
</organism>
<name>A0ACC2AZS5_DIPCM</name>
<gene>
    <name evidence="1" type="ORF">O6H91_18G035100</name>
</gene>
<accession>A0ACC2AZS5</accession>
<keyword evidence="2" id="KW-1185">Reference proteome</keyword>
<dbReference type="Proteomes" id="UP001162992">
    <property type="component" value="Chromosome 18"/>
</dbReference>
<sequence length="1873" mass="210166">MKRQLGQDSEGQEGICTRKRRRVSEDREQEQEHFFAADLDLNASPKDLDLNTQALDPEGSGHDTEFSHTPQQINSGEENQDAQLVSVSELDSQQEQQLLKEGDSNDKEQLENCFNKQASQCAIDPTQLTIVAALPIRQVDPVIALGINDDLEVLWSVWGAWIRNEVQEVDNILANLCEELHRNPFAPCRYLYLSSFYISKKIPEAFRLPRTFHILLKFLSPRELQPGIKRQPILPILACKLLFRAFSEETEWPLIFIKAYLEDAIGPRVWIEHDSCKEFVLILLKAFCFEDGIAVANRYSNEEVRKRVHAEYLQALDKMLVSSLTNENLRHLLKFLTQGAAYEEVRVVGSTMLEGWLNNPVHVRAAKSLLNNILYHINGISLNEFSTVANLLALRLNAQEIKFEPGSIYFNIITQLVQRRSEYRLFVLKKLFTAETKSKDYHNIKSIATALKALDGSHPEQEFSLVLKELAANEEPQSQLVHILRRILREVGSHMDTHALCQALLEPWPVLEKKNDLLKKVWSKQIVDLACEALLHSGELCEMDENLLSAINCYTSDCTPLSGERLAHLETFCFKAANFQVEAITWCTDVLLTYVPSIGSSELACFLKKLLFLEDAKVYVSNPDCDKLDLILVDTLSSCAFASEEILARLILMGISDDYPLSQQEALGIIESIVWRATLMQKLFGAALLAENAQLPIAILKLSSFNLCGETWDPSEHIVFKDLYWQACLMVVAIGACNPTTIGKSVWDNIPIIRYLMKALMTCSTSFASIICDLELAQPSAEEQQEGTSNVKTEEVISASVLERGFQPDTTTGSASFLTEDWKENLLFLDRIGAISRPPDYICKELEDIEKIYHLGSMLRKCRHPDFLAEIASSQTFSQAWPWIHKILVTEPDVIVTLPPVWQVELLYEYDKIKKAIPKGGINPCQLRENLQRLIIEGDRDEKVLEPIVTFLAHKLHSKHNNYRVRARCCFQDIFKPILMCQHASYGEDAMQVMTGMDQDMGTCHYPVVNTYESSTSDAGTEAEIEFYTPENCTWLEFMENLSPTSATLKLLVFSLQLAMQQEISVKVVDFYLKFLMRLSLSLPDKLLLACSIASFLLKRKMLAEIILFASTFKVEGPLNESASLVRKSDGTLDCILELLQMALDYDVKIHLDWGKLSSLNSPVVWLVLPNLHGITKISGTGHVRVLKIVVDAILQVLSWIGCEKNRSKKNSLYQMLLQSLFQNFGANCDGLEVPHIQFESGIRQPLLSEEQAKGFVRSRDTILMKAGLSVLSLEAKLEICKDLGFSSMSASALLEDINSFPETSLKKFLLSKCEYSRKQIQSSLRLLLKLGGTNYGRLSRVIEQLSSADESSLSQEQLMSPSVYDQSSSINKLSPSPGQLITKTSSSTTIPSLTYPYYPEFSSETGQKFKDNSRDNVFKAKMGQYPLNTTITAEEVEKTNYGGLTPMGAAFQKLNKMSAGEAVSQEDASKSKEMQKVMDDTFVNEIRIGKGCAAKTLLSISPKKFEIALRHFVHSRLSYLWEGSEVEDGHKLLIQIVMELLDILQIWCHRHVKTAHYVEQTMLTHEEDFNAKVAFSGSCGLLTGFFEFLDPGVICKKLFTALLTTPLMVDMIHHKDLSEWMDGLNEPSCLALALISGLHKTSWTSLWDLTNILLTSYGQKTNRVDPCPLTKESTLRFWESQSTDANFYEEIQTGEVVEFISSYVNHPCTTLACRTNYEAETVDCQKPVKAAFLPPVSAHVLTGLAVAEVASISIRNSIETIKETSAVGHAPHIQADSVDTLSKKKQLSKSMVLEVLVSLVCQGALMLDDVVHQLHKLLQELTADKISSNALAATTSTLKKAAESAVLDLLQGLYSKFPVSVGNSMKSDAAHT</sequence>
<reference evidence="2" key="1">
    <citation type="journal article" date="2024" name="Proc. Natl. Acad. Sci. U.S.A.">
        <title>Extraordinary preservation of gene collinearity over three hundred million years revealed in homosporous lycophytes.</title>
        <authorList>
            <person name="Li C."/>
            <person name="Wickell D."/>
            <person name="Kuo L.Y."/>
            <person name="Chen X."/>
            <person name="Nie B."/>
            <person name="Liao X."/>
            <person name="Peng D."/>
            <person name="Ji J."/>
            <person name="Jenkins J."/>
            <person name="Williams M."/>
            <person name="Shu S."/>
            <person name="Plott C."/>
            <person name="Barry K."/>
            <person name="Rajasekar S."/>
            <person name="Grimwood J."/>
            <person name="Han X."/>
            <person name="Sun S."/>
            <person name="Hou Z."/>
            <person name="He W."/>
            <person name="Dai G."/>
            <person name="Sun C."/>
            <person name="Schmutz J."/>
            <person name="Leebens-Mack J.H."/>
            <person name="Li F.W."/>
            <person name="Wang L."/>
        </authorList>
    </citation>
    <scope>NUCLEOTIDE SEQUENCE [LARGE SCALE GENOMIC DNA]</scope>
    <source>
        <strain evidence="2">cv. PW_Plant_1</strain>
    </source>
</reference>
<evidence type="ECO:0000313" key="2">
    <source>
        <dbReference type="Proteomes" id="UP001162992"/>
    </source>
</evidence>
<comment type="caution">
    <text evidence="1">The sequence shown here is derived from an EMBL/GenBank/DDBJ whole genome shotgun (WGS) entry which is preliminary data.</text>
</comment>
<protein>
    <submittedName>
        <fullName evidence="1">Uncharacterized protein</fullName>
    </submittedName>
</protein>
<dbReference type="EMBL" id="CM055109">
    <property type="protein sequence ID" value="KAJ7523021.1"/>
    <property type="molecule type" value="Genomic_DNA"/>
</dbReference>
<evidence type="ECO:0000313" key="1">
    <source>
        <dbReference type="EMBL" id="KAJ7523021.1"/>
    </source>
</evidence>
<proteinExistence type="predicted"/>